<evidence type="ECO:0000256" key="1">
    <source>
        <dbReference type="ARBA" id="ARBA00022741"/>
    </source>
</evidence>
<dbReference type="EMBL" id="LN483124">
    <property type="protein sequence ID" value="CED82461.1"/>
    <property type="molecule type" value="Genomic_DNA"/>
</dbReference>
<name>A0A0F7SLY6_PHARH</name>
<keyword evidence="2" id="KW-0067">ATP-binding</keyword>
<dbReference type="CDD" id="cd00267">
    <property type="entry name" value="ABC_ATPase"/>
    <property type="match status" value="1"/>
</dbReference>
<keyword evidence="1" id="KW-0547">Nucleotide-binding</keyword>
<dbReference type="AlphaFoldDB" id="A0A0F7SLY6"/>
<reference evidence="5" key="1">
    <citation type="submission" date="2014-08" db="EMBL/GenBank/DDBJ databases">
        <authorList>
            <person name="Sharma Rahul"/>
            <person name="Thines Marco"/>
        </authorList>
    </citation>
    <scope>NUCLEOTIDE SEQUENCE</scope>
</reference>
<dbReference type="PANTHER" id="PTHR43158">
    <property type="entry name" value="SKFA PEPTIDE EXPORT ATP-BINDING PROTEIN SKFE"/>
    <property type="match status" value="1"/>
</dbReference>
<dbReference type="Pfam" id="PF00005">
    <property type="entry name" value="ABC_tran"/>
    <property type="match status" value="1"/>
</dbReference>
<accession>A0A0F7SLY6</accession>
<dbReference type="SMART" id="SM00382">
    <property type="entry name" value="AAA"/>
    <property type="match status" value="1"/>
</dbReference>
<dbReference type="PROSITE" id="PS50893">
    <property type="entry name" value="ABC_TRANSPORTER_2"/>
    <property type="match status" value="1"/>
</dbReference>
<sequence>MTAHDISQNDPELLAIDVTNMNFAYKEEQVLNDITMEIPQGERVLVIGANGAGKSTLLKILAGKRLTPGTNARMLGKDVFRAPPKGITYLGTEWALNPVVRGDIVVERFLDSVGGYRHKERRDRLLNILDVDLDWHMHQISDGERRRVQLVMGLMEPWDILLLDEVTVDLDVLVRGDLMDFLIQESKERKATIVYCTHIFDGLDIFPTQVIHMQLGSIPQQPVAWPPARDDSSIAGQDKRGSDLLSVALGWLKDDRALRRRLEVEAGGPKRGARGTTDTKDAKTFYERYEYNAPEVR</sequence>
<dbReference type="PANTHER" id="PTHR43158:SF2">
    <property type="entry name" value="SKFA PEPTIDE EXPORT ATP-BINDING PROTEIN SKFE"/>
    <property type="match status" value="1"/>
</dbReference>
<dbReference type="SUPFAM" id="SSF52540">
    <property type="entry name" value="P-loop containing nucleoside triphosphate hydrolases"/>
    <property type="match status" value="1"/>
</dbReference>
<feature type="domain" description="ABC transporter" evidence="4">
    <location>
        <begin position="16"/>
        <end position="240"/>
    </location>
</feature>
<evidence type="ECO:0000256" key="3">
    <source>
        <dbReference type="SAM" id="MobiDB-lite"/>
    </source>
</evidence>
<dbReference type="Gene3D" id="3.40.50.300">
    <property type="entry name" value="P-loop containing nucleotide triphosphate hydrolases"/>
    <property type="match status" value="1"/>
</dbReference>
<feature type="region of interest" description="Disordered" evidence="3">
    <location>
        <begin position="263"/>
        <end position="285"/>
    </location>
</feature>
<dbReference type="GO" id="GO:0005524">
    <property type="term" value="F:ATP binding"/>
    <property type="evidence" value="ECO:0007669"/>
    <property type="project" value="UniProtKB-KW"/>
</dbReference>
<dbReference type="InterPro" id="IPR003439">
    <property type="entry name" value="ABC_transporter-like_ATP-bd"/>
</dbReference>
<evidence type="ECO:0000256" key="2">
    <source>
        <dbReference type="ARBA" id="ARBA00022840"/>
    </source>
</evidence>
<dbReference type="GO" id="GO:0016887">
    <property type="term" value="F:ATP hydrolysis activity"/>
    <property type="evidence" value="ECO:0007669"/>
    <property type="project" value="InterPro"/>
</dbReference>
<evidence type="ECO:0000259" key="4">
    <source>
        <dbReference type="PROSITE" id="PS50893"/>
    </source>
</evidence>
<protein>
    <submittedName>
        <fullName evidence="5">Atp-dependent transporter</fullName>
    </submittedName>
</protein>
<proteinExistence type="predicted"/>
<dbReference type="InterPro" id="IPR003593">
    <property type="entry name" value="AAA+_ATPase"/>
</dbReference>
<dbReference type="InterPro" id="IPR027417">
    <property type="entry name" value="P-loop_NTPase"/>
</dbReference>
<evidence type="ECO:0000313" key="5">
    <source>
        <dbReference type="EMBL" id="CED82461.1"/>
    </source>
</evidence>
<organism evidence="5">
    <name type="scientific">Phaffia rhodozyma</name>
    <name type="common">Yeast</name>
    <name type="synonym">Xanthophyllomyces dendrorhous</name>
    <dbReference type="NCBI Taxonomy" id="264483"/>
    <lineage>
        <taxon>Eukaryota</taxon>
        <taxon>Fungi</taxon>
        <taxon>Dikarya</taxon>
        <taxon>Basidiomycota</taxon>
        <taxon>Agaricomycotina</taxon>
        <taxon>Tremellomycetes</taxon>
        <taxon>Cystofilobasidiales</taxon>
        <taxon>Mrakiaceae</taxon>
        <taxon>Phaffia</taxon>
    </lineage>
</organism>